<evidence type="ECO:0000313" key="2">
    <source>
        <dbReference type="EMBL" id="KAF2403575.1"/>
    </source>
</evidence>
<feature type="compositionally biased region" description="Basic and acidic residues" evidence="1">
    <location>
        <begin position="43"/>
        <end position="56"/>
    </location>
</feature>
<sequence length="120" mass="13518">MGGGTDEGVRVGGVVWLRRMDISACKPTSLSQDKQDVFYIRRKDSHSSTAHRRDSAGQEIYPSIRLHTYTTEGVKPPRSPTTMKTNRPTPSRSDNHHHHTIPYAHKTSILPHTPAVRHKT</sequence>
<feature type="compositionally biased region" description="Polar residues" evidence="1">
    <location>
        <begin position="80"/>
        <end position="92"/>
    </location>
</feature>
<dbReference type="Proteomes" id="UP000799640">
    <property type="component" value="Unassembled WGS sequence"/>
</dbReference>
<gene>
    <name evidence="2" type="ORF">EJ06DRAFT_579565</name>
</gene>
<reference evidence="2" key="1">
    <citation type="journal article" date="2020" name="Stud. Mycol.">
        <title>101 Dothideomycetes genomes: a test case for predicting lifestyles and emergence of pathogens.</title>
        <authorList>
            <person name="Haridas S."/>
            <person name="Albert R."/>
            <person name="Binder M."/>
            <person name="Bloem J."/>
            <person name="Labutti K."/>
            <person name="Salamov A."/>
            <person name="Andreopoulos B."/>
            <person name="Baker S."/>
            <person name="Barry K."/>
            <person name="Bills G."/>
            <person name="Bluhm B."/>
            <person name="Cannon C."/>
            <person name="Castanera R."/>
            <person name="Culley D."/>
            <person name="Daum C."/>
            <person name="Ezra D."/>
            <person name="Gonzalez J."/>
            <person name="Henrissat B."/>
            <person name="Kuo A."/>
            <person name="Liang C."/>
            <person name="Lipzen A."/>
            <person name="Lutzoni F."/>
            <person name="Magnuson J."/>
            <person name="Mondo S."/>
            <person name="Nolan M."/>
            <person name="Ohm R."/>
            <person name="Pangilinan J."/>
            <person name="Park H.-J."/>
            <person name="Ramirez L."/>
            <person name="Alfaro M."/>
            <person name="Sun H."/>
            <person name="Tritt A."/>
            <person name="Yoshinaga Y."/>
            <person name="Zwiers L.-H."/>
            <person name="Turgeon B."/>
            <person name="Goodwin S."/>
            <person name="Spatafora J."/>
            <person name="Crous P."/>
            <person name="Grigoriev I."/>
        </authorList>
    </citation>
    <scope>NUCLEOTIDE SEQUENCE</scope>
    <source>
        <strain evidence="2">CBS 262.69</strain>
    </source>
</reference>
<organism evidence="2 3">
    <name type="scientific">Trichodelitschia bisporula</name>
    <dbReference type="NCBI Taxonomy" id="703511"/>
    <lineage>
        <taxon>Eukaryota</taxon>
        <taxon>Fungi</taxon>
        <taxon>Dikarya</taxon>
        <taxon>Ascomycota</taxon>
        <taxon>Pezizomycotina</taxon>
        <taxon>Dothideomycetes</taxon>
        <taxon>Dothideomycetes incertae sedis</taxon>
        <taxon>Phaeotrichales</taxon>
        <taxon>Phaeotrichaceae</taxon>
        <taxon>Trichodelitschia</taxon>
    </lineage>
</organism>
<evidence type="ECO:0000256" key="1">
    <source>
        <dbReference type="SAM" id="MobiDB-lite"/>
    </source>
</evidence>
<proteinExistence type="predicted"/>
<dbReference type="AlphaFoldDB" id="A0A6G1I6F6"/>
<dbReference type="EMBL" id="ML996689">
    <property type="protein sequence ID" value="KAF2403575.1"/>
    <property type="molecule type" value="Genomic_DNA"/>
</dbReference>
<name>A0A6G1I6F6_9PEZI</name>
<evidence type="ECO:0000313" key="3">
    <source>
        <dbReference type="Proteomes" id="UP000799640"/>
    </source>
</evidence>
<accession>A0A6G1I6F6</accession>
<feature type="region of interest" description="Disordered" evidence="1">
    <location>
        <begin position="43"/>
        <end position="120"/>
    </location>
</feature>
<protein>
    <submittedName>
        <fullName evidence="2">Uncharacterized protein</fullName>
    </submittedName>
</protein>
<keyword evidence="3" id="KW-1185">Reference proteome</keyword>